<evidence type="ECO:0000259" key="1">
    <source>
        <dbReference type="Pfam" id="PF14028"/>
    </source>
</evidence>
<evidence type="ECO:0000313" key="3">
    <source>
        <dbReference type="Proteomes" id="UP001597183"/>
    </source>
</evidence>
<keyword evidence="3" id="KW-1185">Reference proteome</keyword>
<protein>
    <submittedName>
        <fullName evidence="2">Thiopeptide-type bacteriocin biosynthesis protein</fullName>
    </submittedName>
</protein>
<comment type="caution">
    <text evidence="2">The sequence shown here is derived from an EMBL/GenBank/DDBJ whole genome shotgun (WGS) entry which is preliminary data.</text>
</comment>
<dbReference type="EMBL" id="JBHTMK010000051">
    <property type="protein sequence ID" value="MFD1371066.1"/>
    <property type="molecule type" value="Genomic_DNA"/>
</dbReference>
<dbReference type="Pfam" id="PF14028">
    <property type="entry name" value="Lant_dehydr_C"/>
    <property type="match status" value="1"/>
</dbReference>
<feature type="domain" description="Thiopeptide-type bacteriocin biosynthesis" evidence="1">
    <location>
        <begin position="6"/>
        <end position="255"/>
    </location>
</feature>
<reference evidence="3" key="1">
    <citation type="journal article" date="2019" name="Int. J. Syst. Evol. Microbiol.">
        <title>The Global Catalogue of Microorganisms (GCM) 10K type strain sequencing project: providing services to taxonomists for standard genome sequencing and annotation.</title>
        <authorList>
            <consortium name="The Broad Institute Genomics Platform"/>
            <consortium name="The Broad Institute Genome Sequencing Center for Infectious Disease"/>
            <person name="Wu L."/>
            <person name="Ma J."/>
        </authorList>
    </citation>
    <scope>NUCLEOTIDE SEQUENCE [LARGE SCALE GENOMIC DNA]</scope>
    <source>
        <strain evidence="3">CCM 7526</strain>
    </source>
</reference>
<accession>A0ABW4AJR2</accession>
<dbReference type="RefSeq" id="WP_317789525.1">
    <property type="nucleotide sequence ID" value="NZ_AP028461.1"/>
</dbReference>
<sequence length="271" mass="30670">MHTSPWQQANLQFSDPALAERIAVTHLCPILTTAEADQLISAWFIIRKGHQWRLRYLPTRPRDIHTNRVRDLLDDLCLQGHLSNVTAVIYEPETTAFGGQRAMRLAHRLWHLDSRHLLTRTATHPRCIRELSILLCTAIMRAASLDWYEQGDVWARVADHRNLANPSHIDALRDAVQQLLTVDPASLTHTDEAPLAEQRTWLDAFTTTGAALRRIHDSGQLRRGLREVLSHHVIFMWNRRGIPEHEQAALAATARDITFGSHTALTATAAG</sequence>
<dbReference type="InterPro" id="IPR023809">
    <property type="entry name" value="Thiopep_bacteriocin_synth_dom"/>
</dbReference>
<dbReference type="NCBIfam" id="TIGR03891">
    <property type="entry name" value="thiopep_ocin"/>
    <property type="match status" value="1"/>
</dbReference>
<gene>
    <name evidence="2" type="ORF">ACFQ5G_37520</name>
</gene>
<proteinExistence type="predicted"/>
<name>A0ABW4AJR2_9ACTN</name>
<organism evidence="2 3">
    <name type="scientific">Actinoplanes sichuanensis</name>
    <dbReference type="NCBI Taxonomy" id="512349"/>
    <lineage>
        <taxon>Bacteria</taxon>
        <taxon>Bacillati</taxon>
        <taxon>Actinomycetota</taxon>
        <taxon>Actinomycetes</taxon>
        <taxon>Micromonosporales</taxon>
        <taxon>Micromonosporaceae</taxon>
        <taxon>Actinoplanes</taxon>
    </lineage>
</organism>
<dbReference type="Proteomes" id="UP001597183">
    <property type="component" value="Unassembled WGS sequence"/>
</dbReference>
<evidence type="ECO:0000313" key="2">
    <source>
        <dbReference type="EMBL" id="MFD1371066.1"/>
    </source>
</evidence>